<dbReference type="AlphaFoldDB" id="A0A1Y1V1R2"/>
<name>A0A1Y1V1R2_9FUNG</name>
<evidence type="ECO:0000256" key="1">
    <source>
        <dbReference type="ARBA" id="ARBA00004606"/>
    </source>
</evidence>
<keyword evidence="12" id="KW-1185">Reference proteome</keyword>
<keyword evidence="7 10" id="KW-1133">Transmembrane helix</keyword>
<evidence type="ECO:0000256" key="9">
    <source>
        <dbReference type="ARBA" id="ARBA00023180"/>
    </source>
</evidence>
<keyword evidence="5 10" id="KW-0812">Transmembrane</keyword>
<organism evidence="11 12">
    <name type="scientific">Piromyces finnis</name>
    <dbReference type="NCBI Taxonomy" id="1754191"/>
    <lineage>
        <taxon>Eukaryota</taxon>
        <taxon>Fungi</taxon>
        <taxon>Fungi incertae sedis</taxon>
        <taxon>Chytridiomycota</taxon>
        <taxon>Chytridiomycota incertae sedis</taxon>
        <taxon>Neocallimastigomycetes</taxon>
        <taxon>Neocallimastigales</taxon>
        <taxon>Neocallimastigaceae</taxon>
        <taxon>Piromyces</taxon>
    </lineage>
</organism>
<keyword evidence="6" id="KW-0735">Signal-anchor</keyword>
<dbReference type="Proteomes" id="UP000193719">
    <property type="component" value="Unassembled WGS sequence"/>
</dbReference>
<comment type="subcellular location">
    <subcellularLocation>
        <location evidence="1">Membrane</location>
        <topology evidence="1">Single-pass type II membrane protein</topology>
    </subcellularLocation>
</comment>
<dbReference type="OrthoDB" id="430354at2759"/>
<comment type="caution">
    <text evidence="11">The sequence shown here is derived from an EMBL/GenBank/DDBJ whole genome shotgun (WGS) entry which is preliminary data.</text>
</comment>
<dbReference type="Pfam" id="PF11051">
    <property type="entry name" value="Mannosyl_trans3"/>
    <property type="match status" value="1"/>
</dbReference>
<dbReference type="InterPro" id="IPR022751">
    <property type="entry name" value="Alpha_mannosyltransferase"/>
</dbReference>
<dbReference type="PANTHER" id="PTHR31392">
    <property type="entry name" value="ALPHA-1,3-MANNOSYLTRANSFERASE MNN1-RELATED"/>
    <property type="match status" value="1"/>
</dbReference>
<keyword evidence="4" id="KW-0808">Transferase</keyword>
<evidence type="ECO:0000256" key="2">
    <source>
        <dbReference type="ARBA" id="ARBA00009105"/>
    </source>
</evidence>
<dbReference type="STRING" id="1754191.A0A1Y1V1R2"/>
<evidence type="ECO:0000256" key="4">
    <source>
        <dbReference type="ARBA" id="ARBA00022679"/>
    </source>
</evidence>
<dbReference type="InterPro" id="IPR029044">
    <property type="entry name" value="Nucleotide-diphossugar_trans"/>
</dbReference>
<dbReference type="EMBL" id="MCFH01000044">
    <property type="protein sequence ID" value="ORX44680.1"/>
    <property type="molecule type" value="Genomic_DNA"/>
</dbReference>
<evidence type="ECO:0000313" key="12">
    <source>
        <dbReference type="Proteomes" id="UP000193719"/>
    </source>
</evidence>
<evidence type="ECO:0000313" key="11">
    <source>
        <dbReference type="EMBL" id="ORX44680.1"/>
    </source>
</evidence>
<dbReference type="GO" id="GO:0000033">
    <property type="term" value="F:alpha-1,3-mannosyltransferase activity"/>
    <property type="evidence" value="ECO:0007669"/>
    <property type="project" value="TreeGrafter"/>
</dbReference>
<comment type="similarity">
    <text evidence="2">Belongs to the MNN1/MNT family.</text>
</comment>
<accession>A0A1Y1V1R2</accession>
<gene>
    <name evidence="11" type="ORF">BCR36DRAFT_586048</name>
</gene>
<dbReference type="PANTHER" id="PTHR31392:SF1">
    <property type="entry name" value="ALPHA-1,3-MANNOSYLTRANSFERASE MNN1-RELATED"/>
    <property type="match status" value="1"/>
</dbReference>
<evidence type="ECO:0008006" key="13">
    <source>
        <dbReference type="Google" id="ProtNLM"/>
    </source>
</evidence>
<evidence type="ECO:0000256" key="3">
    <source>
        <dbReference type="ARBA" id="ARBA00022676"/>
    </source>
</evidence>
<evidence type="ECO:0000256" key="8">
    <source>
        <dbReference type="ARBA" id="ARBA00023136"/>
    </source>
</evidence>
<dbReference type="GO" id="GO:0006493">
    <property type="term" value="P:protein O-linked glycosylation"/>
    <property type="evidence" value="ECO:0007669"/>
    <property type="project" value="TreeGrafter"/>
</dbReference>
<evidence type="ECO:0000256" key="5">
    <source>
        <dbReference type="ARBA" id="ARBA00022692"/>
    </source>
</evidence>
<reference evidence="11 12" key="1">
    <citation type="submission" date="2016-08" db="EMBL/GenBank/DDBJ databases">
        <title>Genomes of anaerobic fungi encode conserved fungal cellulosomes for biomass hydrolysis.</title>
        <authorList>
            <consortium name="DOE Joint Genome Institute"/>
            <person name="Haitjema C.H."/>
            <person name="Gilmore S.P."/>
            <person name="Henske J.K."/>
            <person name="Solomon K.V."/>
            <person name="De Groot R."/>
            <person name="Kuo A."/>
            <person name="Mondo S.J."/>
            <person name="Salamov A.A."/>
            <person name="Labutti K."/>
            <person name="Zhao Z."/>
            <person name="Chiniquy J."/>
            <person name="Barry K."/>
            <person name="Brewer H.M."/>
            <person name="Purvine S.O."/>
            <person name="Wright A.T."/>
            <person name="Boxma B."/>
            <person name="Van Alen T."/>
            <person name="Hackstein J.H."/>
            <person name="Baker S.E."/>
            <person name="Grigoriev I.V."/>
            <person name="O'Malley M.A."/>
        </authorList>
    </citation>
    <scope>NUCLEOTIDE SEQUENCE [LARGE SCALE GENOMIC DNA]</scope>
    <source>
        <strain evidence="12">finn</strain>
    </source>
</reference>
<sequence>MKIYLKKKIIATLVLGIVLFIGSFLLILSIANKNKNYAVEETIDDILNTNDEHMNMFNNDENINVDFDRTNPINNKEDANIDNENVNYSNEIQYDEEAEERESELYLCNENLKMLKDKLNSTMRENTKKENLMENFAYKYLSTDIVFNNFVDIRNRAELHTMLWRKIYGDGPYTSATPDINDVILNPGSLTGDKKLLAILHKKLYPWLYEKFKSPSSLLRSFKGKGIVICTGSYHFRFARSTVDTLRNVIKTKLPIEIMYVGLSDLSEEHRKELESYENVFCTDVTQFFDNDIIFISGFAVKPFAALASRFEEVILIDADATYIHDPAEWFEDEEYKKTGALFFKDRTLYPGPHGGSEWIHEWMVEPSEYAKNSRFYNELSAHEIESSTVVINKSKRLLGMLLTCKFNEQKIRDRVVYQKVFGDKETYWMAFDMAKEPYSVIPHPIIYIGEINYGEDIEDKNQKQLCGHIGHTDRNGRIMFWNDHIIKDKHEPKYSNQLLRFEGWFYEDLENVEWTDTFHCANIKDDFPINEFTQEEKDIIKSILDRELEKKFVLNAGTSY</sequence>
<reference evidence="11 12" key="2">
    <citation type="submission" date="2016-08" db="EMBL/GenBank/DDBJ databases">
        <title>Pervasive Adenine N6-methylation of Active Genes in Fungi.</title>
        <authorList>
            <consortium name="DOE Joint Genome Institute"/>
            <person name="Mondo S.J."/>
            <person name="Dannebaum R.O."/>
            <person name="Kuo R.C."/>
            <person name="Labutti K."/>
            <person name="Haridas S."/>
            <person name="Kuo A."/>
            <person name="Salamov A."/>
            <person name="Ahrendt S.R."/>
            <person name="Lipzen A."/>
            <person name="Sullivan W."/>
            <person name="Andreopoulos W.B."/>
            <person name="Clum A."/>
            <person name="Lindquist E."/>
            <person name="Daum C."/>
            <person name="Ramamoorthy G.K."/>
            <person name="Gryganskyi A."/>
            <person name="Culley D."/>
            <person name="Magnuson J.K."/>
            <person name="James T.Y."/>
            <person name="O'Malley M.A."/>
            <person name="Stajich J.E."/>
            <person name="Spatafora J.W."/>
            <person name="Visel A."/>
            <person name="Grigoriev I.V."/>
        </authorList>
    </citation>
    <scope>NUCLEOTIDE SEQUENCE [LARGE SCALE GENOMIC DNA]</scope>
    <source>
        <strain evidence="12">finn</strain>
    </source>
</reference>
<proteinExistence type="inferred from homology"/>
<evidence type="ECO:0000256" key="6">
    <source>
        <dbReference type="ARBA" id="ARBA00022968"/>
    </source>
</evidence>
<dbReference type="GO" id="GO:0016020">
    <property type="term" value="C:membrane"/>
    <property type="evidence" value="ECO:0007669"/>
    <property type="project" value="UniProtKB-SubCell"/>
</dbReference>
<feature type="transmembrane region" description="Helical" evidence="10">
    <location>
        <begin position="9"/>
        <end position="31"/>
    </location>
</feature>
<keyword evidence="3" id="KW-0328">Glycosyltransferase</keyword>
<evidence type="ECO:0000256" key="7">
    <source>
        <dbReference type="ARBA" id="ARBA00022989"/>
    </source>
</evidence>
<protein>
    <recommendedName>
        <fullName evidence="13">Nucleotide-diphospho-sugar transferase</fullName>
    </recommendedName>
</protein>
<dbReference type="GO" id="GO:0005794">
    <property type="term" value="C:Golgi apparatus"/>
    <property type="evidence" value="ECO:0007669"/>
    <property type="project" value="TreeGrafter"/>
</dbReference>
<evidence type="ECO:0000256" key="10">
    <source>
        <dbReference type="SAM" id="Phobius"/>
    </source>
</evidence>
<dbReference type="SUPFAM" id="SSF53448">
    <property type="entry name" value="Nucleotide-diphospho-sugar transferases"/>
    <property type="match status" value="1"/>
</dbReference>
<keyword evidence="8 10" id="KW-0472">Membrane</keyword>
<keyword evidence="9" id="KW-0325">Glycoprotein</keyword>